<dbReference type="SUPFAM" id="SSF52540">
    <property type="entry name" value="P-loop containing nucleoside triphosphate hydrolases"/>
    <property type="match status" value="1"/>
</dbReference>
<organism evidence="2 3">
    <name type="scientific">Stentor coeruleus</name>
    <dbReference type="NCBI Taxonomy" id="5963"/>
    <lineage>
        <taxon>Eukaryota</taxon>
        <taxon>Sar</taxon>
        <taxon>Alveolata</taxon>
        <taxon>Ciliophora</taxon>
        <taxon>Postciliodesmatophora</taxon>
        <taxon>Heterotrichea</taxon>
        <taxon>Heterotrichida</taxon>
        <taxon>Stentoridae</taxon>
        <taxon>Stentor</taxon>
    </lineage>
</organism>
<dbReference type="AlphaFoldDB" id="A0A1R2BRA5"/>
<evidence type="ECO:0000313" key="3">
    <source>
        <dbReference type="Proteomes" id="UP000187209"/>
    </source>
</evidence>
<dbReference type="CDD" id="cd00882">
    <property type="entry name" value="Ras_like_GTPase"/>
    <property type="match status" value="1"/>
</dbReference>
<proteinExistence type="predicted"/>
<dbReference type="Gene3D" id="3.40.50.300">
    <property type="entry name" value="P-loop containing nucleotide triphosphate hydrolases"/>
    <property type="match status" value="1"/>
</dbReference>
<evidence type="ECO:0000256" key="1">
    <source>
        <dbReference type="SAM" id="Phobius"/>
    </source>
</evidence>
<name>A0A1R2BRA5_9CILI</name>
<accession>A0A1R2BRA5</accession>
<feature type="transmembrane region" description="Helical" evidence="1">
    <location>
        <begin position="630"/>
        <end position="653"/>
    </location>
</feature>
<reference evidence="2 3" key="1">
    <citation type="submission" date="2016-11" db="EMBL/GenBank/DDBJ databases">
        <title>The macronuclear genome of Stentor coeruleus: a giant cell with tiny introns.</title>
        <authorList>
            <person name="Slabodnick M."/>
            <person name="Ruby J.G."/>
            <person name="Reiff S.B."/>
            <person name="Swart E.C."/>
            <person name="Gosai S."/>
            <person name="Prabakaran S."/>
            <person name="Witkowska E."/>
            <person name="Larue G.E."/>
            <person name="Fisher S."/>
            <person name="Freeman R.M."/>
            <person name="Gunawardena J."/>
            <person name="Chu W."/>
            <person name="Stover N.A."/>
            <person name="Gregory B.D."/>
            <person name="Nowacki M."/>
            <person name="Derisi J."/>
            <person name="Roy S.W."/>
            <person name="Marshall W.F."/>
            <person name="Sood P."/>
        </authorList>
    </citation>
    <scope>NUCLEOTIDE SEQUENCE [LARGE SCALE GENOMIC DNA]</scope>
    <source>
        <strain evidence="2">WM001</strain>
    </source>
</reference>
<gene>
    <name evidence="2" type="ORF">SteCoe_20642</name>
</gene>
<comment type="caution">
    <text evidence="2">The sequence shown here is derived from an EMBL/GenBank/DDBJ whole genome shotgun (WGS) entry which is preliminary data.</text>
</comment>
<keyword evidence="1" id="KW-1133">Transmembrane helix</keyword>
<evidence type="ECO:0000313" key="2">
    <source>
        <dbReference type="EMBL" id="OMJ79349.1"/>
    </source>
</evidence>
<sequence length="754" mass="87502">MNNNSISEDLKTNLCDMVGRVPKTHSIVVSTGKQSRGKSTFLQNLFQDFTIPSKSYQNISRGTVGFTVKQYENLVLVDMEGLESFNSDPRRDIFNLCSTFTIADIVLLHISHDDLENRDFINSFAFRFLQSAKTCLKYKEKLPQIILLIRDPRWVNKNKETSNDYDNLVENFRGNVNDAIIRMFMRFSDLFRDEALNNSVSEEEKKENINAVNMMNNGLSMCYFLISCYYCVYFNIDIETQKTHYYELKHLVGQPSYFEDSNFPSLFNIITETCYKKKQIQGLCDHKNYQPLFGIDSELVYSIQRILDYSSEVCLSHIIEHIHIDVAHNIFFKYFDENLVLRTVEYFNKLRRGIEKISEEIIEAGSKCTNELSILKIRNKHQDKIGRLLEKETKDRELMIDIISYFKYLSALSFANCFSLVKGVKNSYSFQTLESIFMFGTKDITSHQISKMKDSITRFRCLFYFDDEFEEILKILMKDYFKLNESIFSLYKTIIENTLQEDYRYYDVLSKQVSLYQQADYISNIEKMLEPLSPYLSGIHLPETQDFIEKLKDLHSVILLEKGKDLIIHAGKNIRFKELTETATLYSFTVIERLIPSFSGLIIGVISTATRTVIPNAVAATISTAASTAFWIPVIGWGIFGVTAVTSVGWILYSMLKKNDSKKISIKHQIPNEHYIIDLIILKDCSNGVLSHEFYEFKKQKFNYEVTISNDRCSRNSAFLKVKCILVISDGSAGLTELSERTKREYEAKYQSNY</sequence>
<keyword evidence="1" id="KW-0472">Membrane</keyword>
<keyword evidence="3" id="KW-1185">Reference proteome</keyword>
<keyword evidence="1" id="KW-0812">Transmembrane</keyword>
<dbReference type="InterPro" id="IPR027417">
    <property type="entry name" value="P-loop_NTPase"/>
</dbReference>
<protein>
    <submittedName>
        <fullName evidence="2">Uncharacterized protein</fullName>
    </submittedName>
</protein>
<dbReference type="Proteomes" id="UP000187209">
    <property type="component" value="Unassembled WGS sequence"/>
</dbReference>
<dbReference type="EMBL" id="MPUH01000475">
    <property type="protein sequence ID" value="OMJ79349.1"/>
    <property type="molecule type" value="Genomic_DNA"/>
</dbReference>